<dbReference type="InParanoid" id="A0A0D0ADB6"/>
<feature type="compositionally biased region" description="Low complexity" evidence="1">
    <location>
        <begin position="159"/>
        <end position="175"/>
    </location>
</feature>
<evidence type="ECO:0000313" key="2">
    <source>
        <dbReference type="EMBL" id="KIK32247.1"/>
    </source>
</evidence>
<dbReference type="OrthoDB" id="2891670at2759"/>
<dbReference type="HOGENOM" id="CLU_557990_0_0_1"/>
<reference evidence="3" key="2">
    <citation type="submission" date="2015-01" db="EMBL/GenBank/DDBJ databases">
        <title>Evolutionary Origins and Diversification of the Mycorrhizal Mutualists.</title>
        <authorList>
            <consortium name="DOE Joint Genome Institute"/>
            <consortium name="Mycorrhizal Genomics Consortium"/>
            <person name="Kohler A."/>
            <person name="Kuo A."/>
            <person name="Nagy L.G."/>
            <person name="Floudas D."/>
            <person name="Copeland A."/>
            <person name="Barry K.W."/>
            <person name="Cichocki N."/>
            <person name="Veneault-Fourrey C."/>
            <person name="LaButti K."/>
            <person name="Lindquist E.A."/>
            <person name="Lipzen A."/>
            <person name="Lundell T."/>
            <person name="Morin E."/>
            <person name="Murat C."/>
            <person name="Riley R."/>
            <person name="Ohm R."/>
            <person name="Sun H."/>
            <person name="Tunlid A."/>
            <person name="Henrissat B."/>
            <person name="Grigoriev I.V."/>
            <person name="Hibbett D.S."/>
            <person name="Martin F."/>
        </authorList>
    </citation>
    <scope>NUCLEOTIDE SEQUENCE [LARGE SCALE GENOMIC DNA]</scope>
    <source>
        <strain evidence="3">UH-Slu-Lm8-n1</strain>
    </source>
</reference>
<keyword evidence="3" id="KW-1185">Reference proteome</keyword>
<feature type="compositionally biased region" description="Pro residues" evidence="1">
    <location>
        <begin position="145"/>
        <end position="158"/>
    </location>
</feature>
<feature type="region of interest" description="Disordered" evidence="1">
    <location>
        <begin position="140"/>
        <end position="175"/>
    </location>
</feature>
<name>A0A0D0ADB6_9AGAM</name>
<organism evidence="2 3">
    <name type="scientific">Suillus luteus UH-Slu-Lm8-n1</name>
    <dbReference type="NCBI Taxonomy" id="930992"/>
    <lineage>
        <taxon>Eukaryota</taxon>
        <taxon>Fungi</taxon>
        <taxon>Dikarya</taxon>
        <taxon>Basidiomycota</taxon>
        <taxon>Agaricomycotina</taxon>
        <taxon>Agaricomycetes</taxon>
        <taxon>Agaricomycetidae</taxon>
        <taxon>Boletales</taxon>
        <taxon>Suillineae</taxon>
        <taxon>Suillaceae</taxon>
        <taxon>Suillus</taxon>
    </lineage>
</organism>
<sequence length="489" mass="53783">MYFHHRKHRMEWKIACREGHSSSRSLPLTFPTSTHHRYNPNSRWLSVPLAHMEREVSMTFEIPYEANDLQDKRREDLVAMVQRQHELWPFKEGKRRFTSKTNMAQMRAVLLNPSYGFTKPPVPSSKQVAAQCDLDNTVSVDELITPPPPAQPSSPSPSPTALLPSPSAQALPSTQPTIVETERLAGTELECGAETDLDSVRSPYQAAGRATSEDETAVQEVDLYVDFMHPSADLERFAYSITLEQVGALNELTGEWQGSTMQLVKRLHEKAPCIKDALEITYPDSAHPEYSRRLVSATAGGLLHSAPDASIIRIPADNVLALQVRFQIVQTMEAAAATRGKHCAAASGSRTSQFCTVAARLAEKVQAEPGYASFKAGQHRVQPNAAVVASWQFAVQFCERYSQKPCPVSELGGSHQSQSLAKGPRVKKKDVQDALGVGSTWMAEAQQAVHILRQYGEGGSSPRQAVIAKCASTSEKAGARDLLAYLHMQ</sequence>
<proteinExistence type="predicted"/>
<dbReference type="AlphaFoldDB" id="A0A0D0ADB6"/>
<accession>A0A0D0ADB6</accession>
<reference evidence="2 3" key="1">
    <citation type="submission" date="2014-04" db="EMBL/GenBank/DDBJ databases">
        <authorList>
            <consortium name="DOE Joint Genome Institute"/>
            <person name="Kuo A."/>
            <person name="Ruytinx J."/>
            <person name="Rineau F."/>
            <person name="Colpaert J."/>
            <person name="Kohler A."/>
            <person name="Nagy L.G."/>
            <person name="Floudas D."/>
            <person name="Copeland A."/>
            <person name="Barry K.W."/>
            <person name="Cichocki N."/>
            <person name="Veneault-Fourrey C."/>
            <person name="LaButti K."/>
            <person name="Lindquist E.A."/>
            <person name="Lipzen A."/>
            <person name="Lundell T."/>
            <person name="Morin E."/>
            <person name="Murat C."/>
            <person name="Sun H."/>
            <person name="Tunlid A."/>
            <person name="Henrissat B."/>
            <person name="Grigoriev I.V."/>
            <person name="Hibbett D.S."/>
            <person name="Martin F."/>
            <person name="Nordberg H.P."/>
            <person name="Cantor M.N."/>
            <person name="Hua S.X."/>
        </authorList>
    </citation>
    <scope>NUCLEOTIDE SEQUENCE [LARGE SCALE GENOMIC DNA]</scope>
    <source>
        <strain evidence="2 3">UH-Slu-Lm8-n1</strain>
    </source>
</reference>
<dbReference type="EMBL" id="KN836322">
    <property type="protein sequence ID" value="KIK32247.1"/>
    <property type="molecule type" value="Genomic_DNA"/>
</dbReference>
<gene>
    <name evidence="2" type="ORF">CY34DRAFT_759548</name>
</gene>
<evidence type="ECO:0000313" key="3">
    <source>
        <dbReference type="Proteomes" id="UP000054485"/>
    </source>
</evidence>
<protein>
    <submittedName>
        <fullName evidence="2">Uncharacterized protein</fullName>
    </submittedName>
</protein>
<dbReference type="Proteomes" id="UP000054485">
    <property type="component" value="Unassembled WGS sequence"/>
</dbReference>
<evidence type="ECO:0000256" key="1">
    <source>
        <dbReference type="SAM" id="MobiDB-lite"/>
    </source>
</evidence>